<feature type="transmembrane region" description="Helical" evidence="6">
    <location>
        <begin position="337"/>
        <end position="357"/>
    </location>
</feature>
<feature type="transmembrane region" description="Helical" evidence="6">
    <location>
        <begin position="245"/>
        <end position="268"/>
    </location>
</feature>
<dbReference type="Gene3D" id="1.20.1250.20">
    <property type="entry name" value="MFS general substrate transporter like domains"/>
    <property type="match status" value="2"/>
</dbReference>
<dbReference type="Pfam" id="PF07690">
    <property type="entry name" value="MFS_1"/>
    <property type="match status" value="1"/>
</dbReference>
<name>A0ABD5SN28_9EURY</name>
<evidence type="ECO:0000256" key="5">
    <source>
        <dbReference type="ARBA" id="ARBA00023136"/>
    </source>
</evidence>
<feature type="transmembrane region" description="Helical" evidence="6">
    <location>
        <begin position="211"/>
        <end position="233"/>
    </location>
</feature>
<comment type="caution">
    <text evidence="8">The sequence shown here is derived from an EMBL/GenBank/DDBJ whole genome shotgun (WGS) entry which is preliminary data.</text>
</comment>
<keyword evidence="9" id="KW-1185">Reference proteome</keyword>
<protein>
    <submittedName>
        <fullName evidence="8">MFS transporter</fullName>
    </submittedName>
</protein>
<sequence>MDWKYRHTVLVLCMFAFFVTYFARLLVSPVVPFIIADFGVSNTQIGISLSGMWIAYGLTQFPSGVFAERFGEKRIIAVAVGGTAVTSLLAAIAPLFAVFAACVVLLGGVAGLHYSVATTLLSRTYDDIGTALGLHSFGAPLAGLLAPVMASWVGIRYGWRPAVALAVLVAVPIFVLFTWRIRPTEPRHPERSMREQFAIEPLLEYLSRPQIAFTLLIAIIATFAVNGIVTFLPTFLVEHRAQSPALAGLVFSAYFVVRGGAQIGVGVLSDRVGRDFAVATCLIAGAGGLALFVAGPGLVAVVLGVLLFGIGSSFFASLEPRFMDVLGDDERGAGFGLVRTVYVVFGSTGSFGVGLLADLFGWGVSYSVLAGLCALAFGAVVCNSVLDLGY</sequence>
<dbReference type="PANTHER" id="PTHR43124:SF3">
    <property type="entry name" value="CHLORAMPHENICOL EFFLUX PUMP RV0191"/>
    <property type="match status" value="1"/>
</dbReference>
<proteinExistence type="predicted"/>
<organism evidence="8 9">
    <name type="scientific">Natrinema soli</name>
    <dbReference type="NCBI Taxonomy" id="1930624"/>
    <lineage>
        <taxon>Archaea</taxon>
        <taxon>Methanobacteriati</taxon>
        <taxon>Methanobacteriota</taxon>
        <taxon>Stenosarchaea group</taxon>
        <taxon>Halobacteria</taxon>
        <taxon>Halobacteriales</taxon>
        <taxon>Natrialbaceae</taxon>
        <taxon>Natrinema</taxon>
    </lineage>
</organism>
<evidence type="ECO:0000256" key="6">
    <source>
        <dbReference type="SAM" id="Phobius"/>
    </source>
</evidence>
<keyword evidence="3 6" id="KW-0812">Transmembrane</keyword>
<feature type="transmembrane region" description="Helical" evidence="6">
    <location>
        <begin position="161"/>
        <end position="181"/>
    </location>
</feature>
<evidence type="ECO:0000259" key="7">
    <source>
        <dbReference type="PROSITE" id="PS50850"/>
    </source>
</evidence>
<dbReference type="PANTHER" id="PTHR43124">
    <property type="entry name" value="PURINE EFFLUX PUMP PBUE"/>
    <property type="match status" value="1"/>
</dbReference>
<gene>
    <name evidence="8" type="ORF">ACFQE6_07715</name>
</gene>
<feature type="transmembrane region" description="Helical" evidence="6">
    <location>
        <begin position="363"/>
        <end position="386"/>
    </location>
</feature>
<evidence type="ECO:0000256" key="2">
    <source>
        <dbReference type="ARBA" id="ARBA00022475"/>
    </source>
</evidence>
<keyword evidence="2" id="KW-1003">Cell membrane</keyword>
<evidence type="ECO:0000313" key="9">
    <source>
        <dbReference type="Proteomes" id="UP001596383"/>
    </source>
</evidence>
<feature type="transmembrane region" description="Helical" evidence="6">
    <location>
        <begin position="75"/>
        <end position="92"/>
    </location>
</feature>
<dbReference type="InterPro" id="IPR050189">
    <property type="entry name" value="MFS_Efflux_Transporters"/>
</dbReference>
<evidence type="ECO:0000256" key="3">
    <source>
        <dbReference type="ARBA" id="ARBA00022692"/>
    </source>
</evidence>
<reference evidence="8 9" key="1">
    <citation type="journal article" date="2019" name="Int. J. Syst. Evol. Microbiol.">
        <title>The Global Catalogue of Microorganisms (GCM) 10K type strain sequencing project: providing services to taxonomists for standard genome sequencing and annotation.</title>
        <authorList>
            <consortium name="The Broad Institute Genomics Platform"/>
            <consortium name="The Broad Institute Genome Sequencing Center for Infectious Disease"/>
            <person name="Wu L."/>
            <person name="Ma J."/>
        </authorList>
    </citation>
    <scope>NUCLEOTIDE SEQUENCE [LARGE SCALE GENOMIC DNA]</scope>
    <source>
        <strain evidence="8 9">LMG 29247</strain>
    </source>
</reference>
<evidence type="ECO:0000256" key="4">
    <source>
        <dbReference type="ARBA" id="ARBA00022989"/>
    </source>
</evidence>
<dbReference type="InterPro" id="IPR020846">
    <property type="entry name" value="MFS_dom"/>
</dbReference>
<dbReference type="InterPro" id="IPR011701">
    <property type="entry name" value="MFS"/>
</dbReference>
<feature type="transmembrane region" description="Helical" evidence="6">
    <location>
        <begin position="298"/>
        <end position="316"/>
    </location>
</feature>
<dbReference type="RefSeq" id="WP_273737961.1">
    <property type="nucleotide sequence ID" value="NZ_JAQIVI010000107.1"/>
</dbReference>
<accession>A0ABD5SN28</accession>
<dbReference type="Proteomes" id="UP001596383">
    <property type="component" value="Unassembled WGS sequence"/>
</dbReference>
<evidence type="ECO:0000313" key="8">
    <source>
        <dbReference type="EMBL" id="MFC6764898.1"/>
    </source>
</evidence>
<feature type="transmembrane region" description="Helical" evidence="6">
    <location>
        <begin position="98"/>
        <end position="120"/>
    </location>
</feature>
<feature type="transmembrane region" description="Helical" evidence="6">
    <location>
        <begin position="132"/>
        <end position="155"/>
    </location>
</feature>
<dbReference type="PROSITE" id="PS50850">
    <property type="entry name" value="MFS"/>
    <property type="match status" value="1"/>
</dbReference>
<evidence type="ECO:0000256" key="1">
    <source>
        <dbReference type="ARBA" id="ARBA00004651"/>
    </source>
</evidence>
<comment type="subcellular location">
    <subcellularLocation>
        <location evidence="1">Cell membrane</location>
        <topology evidence="1">Multi-pass membrane protein</topology>
    </subcellularLocation>
</comment>
<feature type="domain" description="Major facilitator superfamily (MFS) profile" evidence="7">
    <location>
        <begin position="9"/>
        <end position="390"/>
    </location>
</feature>
<dbReference type="SUPFAM" id="SSF103473">
    <property type="entry name" value="MFS general substrate transporter"/>
    <property type="match status" value="1"/>
</dbReference>
<keyword evidence="5 6" id="KW-0472">Membrane</keyword>
<dbReference type="GO" id="GO:0005886">
    <property type="term" value="C:plasma membrane"/>
    <property type="evidence" value="ECO:0007669"/>
    <property type="project" value="UniProtKB-SubCell"/>
</dbReference>
<feature type="transmembrane region" description="Helical" evidence="6">
    <location>
        <begin position="7"/>
        <end position="27"/>
    </location>
</feature>
<dbReference type="InterPro" id="IPR036259">
    <property type="entry name" value="MFS_trans_sf"/>
</dbReference>
<dbReference type="AlphaFoldDB" id="A0ABD5SN28"/>
<dbReference type="EMBL" id="JBHSWV010000107">
    <property type="protein sequence ID" value="MFC6764898.1"/>
    <property type="molecule type" value="Genomic_DNA"/>
</dbReference>
<keyword evidence="4 6" id="KW-1133">Transmembrane helix</keyword>